<evidence type="ECO:0000256" key="3">
    <source>
        <dbReference type="ARBA" id="ARBA00022692"/>
    </source>
</evidence>
<dbReference type="PROSITE" id="PS50255">
    <property type="entry name" value="CYTOCHROME_B5_2"/>
    <property type="match status" value="1"/>
</dbReference>
<keyword evidence="15" id="KW-1185">Reference proteome</keyword>
<dbReference type="GO" id="GO:0080132">
    <property type="term" value="F:fatty acid 2-hydroxylase activity"/>
    <property type="evidence" value="ECO:0007669"/>
    <property type="project" value="InterPro"/>
</dbReference>
<dbReference type="SMART" id="SM01117">
    <property type="entry name" value="Cyt-b5"/>
    <property type="match status" value="1"/>
</dbReference>
<dbReference type="InterPro" id="IPR018506">
    <property type="entry name" value="Cyt_B5_heme-BS"/>
</dbReference>
<feature type="region of interest" description="Disordered" evidence="11">
    <location>
        <begin position="124"/>
        <end position="150"/>
    </location>
</feature>
<dbReference type="InterPro" id="IPR014430">
    <property type="entry name" value="Scs7"/>
</dbReference>
<dbReference type="InterPro" id="IPR001199">
    <property type="entry name" value="Cyt_B5-like_heme/steroid-bd"/>
</dbReference>
<organism evidence="14 15">
    <name type="scientific">Rasamsonia emersonii (strain ATCC 16479 / CBS 393.64 / IMI 116815)</name>
    <dbReference type="NCBI Taxonomy" id="1408163"/>
    <lineage>
        <taxon>Eukaryota</taxon>
        <taxon>Fungi</taxon>
        <taxon>Dikarya</taxon>
        <taxon>Ascomycota</taxon>
        <taxon>Pezizomycotina</taxon>
        <taxon>Eurotiomycetes</taxon>
        <taxon>Eurotiomycetidae</taxon>
        <taxon>Eurotiales</taxon>
        <taxon>Trichocomaceae</taxon>
        <taxon>Rasamsonia</taxon>
    </lineage>
</organism>
<comment type="subcellular location">
    <subcellularLocation>
        <location evidence="1">Endoplasmic reticulum membrane</location>
        <topology evidence="1">Multi-pass membrane protein</topology>
    </subcellularLocation>
</comment>
<evidence type="ECO:0000313" key="15">
    <source>
        <dbReference type="Proteomes" id="UP000053958"/>
    </source>
</evidence>
<keyword evidence="10 12" id="KW-0472">Membrane</keyword>
<feature type="transmembrane region" description="Helical" evidence="12">
    <location>
        <begin position="6"/>
        <end position="27"/>
    </location>
</feature>
<dbReference type="EMBL" id="LASV01000074">
    <property type="protein sequence ID" value="KKA24108.1"/>
    <property type="molecule type" value="Genomic_DNA"/>
</dbReference>
<dbReference type="GO" id="GO:0020037">
    <property type="term" value="F:heme binding"/>
    <property type="evidence" value="ECO:0007669"/>
    <property type="project" value="InterPro"/>
</dbReference>
<dbReference type="PRINTS" id="PR00363">
    <property type="entry name" value="CYTOCHROMEB5"/>
</dbReference>
<dbReference type="GO" id="GO:0006631">
    <property type="term" value="P:fatty acid metabolic process"/>
    <property type="evidence" value="ECO:0007669"/>
    <property type="project" value="TreeGrafter"/>
</dbReference>
<dbReference type="Pfam" id="PF00173">
    <property type="entry name" value="Cyt-b5"/>
    <property type="match status" value="1"/>
</dbReference>
<evidence type="ECO:0000256" key="4">
    <source>
        <dbReference type="ARBA" id="ARBA00022723"/>
    </source>
</evidence>
<evidence type="ECO:0000256" key="5">
    <source>
        <dbReference type="ARBA" id="ARBA00022824"/>
    </source>
</evidence>
<dbReference type="Gene3D" id="3.10.120.10">
    <property type="entry name" value="Cytochrome b5-like heme/steroid binding domain"/>
    <property type="match status" value="1"/>
</dbReference>
<dbReference type="OrthoDB" id="2204368at2759"/>
<evidence type="ECO:0000256" key="1">
    <source>
        <dbReference type="ARBA" id="ARBA00004477"/>
    </source>
</evidence>
<evidence type="ECO:0000256" key="9">
    <source>
        <dbReference type="ARBA" id="ARBA00023098"/>
    </source>
</evidence>
<evidence type="ECO:0000259" key="13">
    <source>
        <dbReference type="PROSITE" id="PS50255"/>
    </source>
</evidence>
<evidence type="ECO:0000256" key="12">
    <source>
        <dbReference type="SAM" id="Phobius"/>
    </source>
</evidence>
<feature type="domain" description="Cytochrome b5 heme-binding" evidence="13">
    <location>
        <begin position="153"/>
        <end position="232"/>
    </location>
</feature>
<proteinExistence type="predicted"/>
<evidence type="ECO:0000256" key="7">
    <source>
        <dbReference type="ARBA" id="ARBA00023002"/>
    </source>
</evidence>
<dbReference type="Proteomes" id="UP000053958">
    <property type="component" value="Unassembled WGS sequence"/>
</dbReference>
<dbReference type="PANTHER" id="PTHR12863:SF1">
    <property type="entry name" value="FATTY ACID 2-HYDROXYLASE"/>
    <property type="match status" value="1"/>
</dbReference>
<evidence type="ECO:0000256" key="8">
    <source>
        <dbReference type="ARBA" id="ARBA00023004"/>
    </source>
</evidence>
<keyword evidence="4" id="KW-0479">Metal-binding</keyword>
<dbReference type="PROSITE" id="PS00191">
    <property type="entry name" value="CYTOCHROME_B5_1"/>
    <property type="match status" value="1"/>
</dbReference>
<keyword evidence="8" id="KW-0408">Iron</keyword>
<dbReference type="GO" id="GO:0005789">
    <property type="term" value="C:endoplasmic reticulum membrane"/>
    <property type="evidence" value="ECO:0007669"/>
    <property type="project" value="UniProtKB-SubCell"/>
</dbReference>
<evidence type="ECO:0000256" key="10">
    <source>
        <dbReference type="ARBA" id="ARBA00023136"/>
    </source>
</evidence>
<accession>A0A0F4Z2J9</accession>
<evidence type="ECO:0000256" key="6">
    <source>
        <dbReference type="ARBA" id="ARBA00022989"/>
    </source>
</evidence>
<feature type="region of interest" description="Disordered" evidence="11">
    <location>
        <begin position="234"/>
        <end position="263"/>
    </location>
</feature>
<dbReference type="RefSeq" id="XP_013330720.1">
    <property type="nucleotide sequence ID" value="XM_013475266.1"/>
</dbReference>
<evidence type="ECO:0000256" key="2">
    <source>
        <dbReference type="ARBA" id="ARBA00022617"/>
    </source>
</evidence>
<comment type="caution">
    <text evidence="14">The sequence shown here is derived from an EMBL/GenBank/DDBJ whole genome shotgun (WGS) entry which is preliminary data.</text>
</comment>
<protein>
    <submittedName>
        <fullName evidence="14">Sphingolipid fatty acid hydroxylase</fullName>
    </submittedName>
</protein>
<gene>
    <name evidence="14" type="ORF">T310_1839</name>
</gene>
<keyword evidence="2" id="KW-0349">Heme</keyword>
<dbReference type="STRING" id="1408163.A0A0F4Z2J9"/>
<dbReference type="GO" id="GO:0046872">
    <property type="term" value="F:metal ion binding"/>
    <property type="evidence" value="ECO:0007669"/>
    <property type="project" value="UniProtKB-KW"/>
</dbReference>
<dbReference type="AlphaFoldDB" id="A0A0F4Z2J9"/>
<name>A0A0F4Z2J9_RASE3</name>
<sequence>MPSLTCLSAVIDIILICPFLWPVGSLCRQMRAPRQDSAGVIEGGEPVGPLIFLQGTEHTHLVDGYLPPPSKKLQPGLRRRSRHLDPPSFCSVVPSSRFIPGGPSRLLPSTIRLLCATGCSDLQTDTPDNPGGDYHRGRRQQLYPSPTMSGKSLPTFTEAEVRAHNSAKSCYVILGSKVYDVTGFLDDHPGGADLILEHAGKDVEEIMRDAASHQHSDAAYEILEECHVGFVTSEEGSKTTANGGAKESGKSRPVYESTGMSSEEDLSVETDFAADYQTHKFLDLSKPLFPQLWYGGFSKEFYLKQVHRPRHYKGGQSAPLFGNFLEPLSKTPWYIVPMLWLPPVTYATYMAAAGLNNIIAAAAYWIFGLCFWTLVEYGMHRFLFHVDRQSGRDFAALPAARHSPLSADGQISPGHATCTVRDPCCSILQTRSSRVLLQLVRGCPGILWGYLWLRLLRHDPLLPPPSQLKKYHLQHHFADFENGFGVTSRFWDRVFGTELELPPPQHVKSE</sequence>
<feature type="transmembrane region" description="Helical" evidence="12">
    <location>
        <begin position="358"/>
        <end position="375"/>
    </location>
</feature>
<evidence type="ECO:0000313" key="14">
    <source>
        <dbReference type="EMBL" id="KKA24108.1"/>
    </source>
</evidence>
<reference evidence="14 15" key="1">
    <citation type="submission" date="2015-04" db="EMBL/GenBank/DDBJ databases">
        <authorList>
            <person name="Heijne W.H."/>
            <person name="Fedorova N.D."/>
            <person name="Nierman W.C."/>
            <person name="Vollebregt A.W."/>
            <person name="Zhao Z."/>
            <person name="Wu L."/>
            <person name="Kumar M."/>
            <person name="Stam H."/>
            <person name="van den Berg M.A."/>
            <person name="Pel H.J."/>
        </authorList>
    </citation>
    <scope>NUCLEOTIDE SEQUENCE [LARGE SCALE GENOMIC DNA]</scope>
    <source>
        <strain evidence="14 15">CBS 393.64</strain>
    </source>
</reference>
<keyword evidence="3 12" id="KW-0812">Transmembrane</keyword>
<dbReference type="SUPFAM" id="SSF55856">
    <property type="entry name" value="Cytochrome b5-like heme/steroid binding domain"/>
    <property type="match status" value="1"/>
</dbReference>
<evidence type="ECO:0000256" key="11">
    <source>
        <dbReference type="SAM" id="MobiDB-lite"/>
    </source>
</evidence>
<keyword evidence="6 12" id="KW-1133">Transmembrane helix</keyword>
<dbReference type="FunFam" id="3.10.120.10:FF:000002">
    <property type="entry name" value="Cytochrome b5 type B"/>
    <property type="match status" value="1"/>
</dbReference>
<keyword evidence="9" id="KW-0443">Lipid metabolism</keyword>
<dbReference type="GeneID" id="25314190"/>
<dbReference type="PANTHER" id="PTHR12863">
    <property type="entry name" value="FATTY ACID HYDROXYLASE"/>
    <property type="match status" value="1"/>
</dbReference>
<dbReference type="InterPro" id="IPR036400">
    <property type="entry name" value="Cyt_B5-like_heme/steroid_sf"/>
</dbReference>
<keyword evidence="7" id="KW-0560">Oxidoreductase</keyword>
<keyword evidence="5" id="KW-0256">Endoplasmic reticulum</keyword>